<evidence type="ECO:0000256" key="1">
    <source>
        <dbReference type="SAM" id="MobiDB-lite"/>
    </source>
</evidence>
<organism evidence="2 3">
    <name type="scientific">Aspergillus avenaceus</name>
    <dbReference type="NCBI Taxonomy" id="36643"/>
    <lineage>
        <taxon>Eukaryota</taxon>
        <taxon>Fungi</taxon>
        <taxon>Dikarya</taxon>
        <taxon>Ascomycota</taxon>
        <taxon>Pezizomycotina</taxon>
        <taxon>Eurotiomycetes</taxon>
        <taxon>Eurotiomycetidae</taxon>
        <taxon>Eurotiales</taxon>
        <taxon>Aspergillaceae</taxon>
        <taxon>Aspergillus</taxon>
        <taxon>Aspergillus subgen. Circumdati</taxon>
    </lineage>
</organism>
<evidence type="ECO:0000313" key="2">
    <source>
        <dbReference type="EMBL" id="KAE8154717.1"/>
    </source>
</evidence>
<dbReference type="Proteomes" id="UP000325780">
    <property type="component" value="Unassembled WGS sequence"/>
</dbReference>
<evidence type="ECO:0000313" key="3">
    <source>
        <dbReference type="Proteomes" id="UP000325780"/>
    </source>
</evidence>
<accession>A0A5N6U7W2</accession>
<name>A0A5N6U7W2_ASPAV</name>
<keyword evidence="3" id="KW-1185">Reference proteome</keyword>
<feature type="compositionally biased region" description="Pro residues" evidence="1">
    <location>
        <begin position="14"/>
        <end position="23"/>
    </location>
</feature>
<dbReference type="OrthoDB" id="76567at2759"/>
<sequence length="311" mass="34372">MNSPTMTSEFEPATLPPHAPRPSPIMDVEAFSSNQFLENLPEETEPIIATNKQAIRRALKKKLDTDEEESEFILFSYVGPQLFGQLSNDGGSRGEIGIRTFYDASSLNLIVKIPRRAHEAATRALEFLIVQEASRQGLDDQLLAVGSETIKEDPYSKEGDAAFIPQGPIPGRDDKWPTLVIETGLSESLLRLRVDASWWLTMSSGLVKMVIIISIDRAQPKILLECWKLGAVQHSHQLRSLCWNPLRPTKTHSITMTHNGTSTTIAGAPLVIPFDDVFAIPPSGPTQGDFVFGSAVLEGFARKVWRGQKLI</sequence>
<gene>
    <name evidence="2" type="ORF">BDV25DRAFT_94203</name>
</gene>
<feature type="region of interest" description="Disordered" evidence="1">
    <location>
        <begin position="1"/>
        <end position="23"/>
    </location>
</feature>
<dbReference type="EMBL" id="ML742027">
    <property type="protein sequence ID" value="KAE8154717.1"/>
    <property type="molecule type" value="Genomic_DNA"/>
</dbReference>
<proteinExistence type="predicted"/>
<protein>
    <submittedName>
        <fullName evidence="2">Uncharacterized protein</fullName>
    </submittedName>
</protein>
<dbReference type="AlphaFoldDB" id="A0A5N6U7W2"/>
<reference evidence="2 3" key="1">
    <citation type="submission" date="2019-04" db="EMBL/GenBank/DDBJ databases">
        <title>Friends and foes A comparative genomics study of 23 Aspergillus species from section Flavi.</title>
        <authorList>
            <consortium name="DOE Joint Genome Institute"/>
            <person name="Kjaerbolling I."/>
            <person name="Vesth T."/>
            <person name="Frisvad J.C."/>
            <person name="Nybo J.L."/>
            <person name="Theobald S."/>
            <person name="Kildgaard S."/>
            <person name="Isbrandt T."/>
            <person name="Kuo A."/>
            <person name="Sato A."/>
            <person name="Lyhne E.K."/>
            <person name="Kogle M.E."/>
            <person name="Wiebenga A."/>
            <person name="Kun R.S."/>
            <person name="Lubbers R.J."/>
            <person name="Makela M.R."/>
            <person name="Barry K."/>
            <person name="Chovatia M."/>
            <person name="Clum A."/>
            <person name="Daum C."/>
            <person name="Haridas S."/>
            <person name="He G."/>
            <person name="LaButti K."/>
            <person name="Lipzen A."/>
            <person name="Mondo S."/>
            <person name="Riley R."/>
            <person name="Salamov A."/>
            <person name="Simmons B.A."/>
            <person name="Magnuson J.K."/>
            <person name="Henrissat B."/>
            <person name="Mortensen U.H."/>
            <person name="Larsen T.O."/>
            <person name="Devries R.P."/>
            <person name="Grigoriev I.V."/>
            <person name="Machida M."/>
            <person name="Baker S.E."/>
            <person name="Andersen M.R."/>
        </authorList>
    </citation>
    <scope>NUCLEOTIDE SEQUENCE [LARGE SCALE GENOMIC DNA]</scope>
    <source>
        <strain evidence="2 3">IBT 18842</strain>
    </source>
</reference>